<accession>A0ABT5JXJ3</accession>
<sequence length="405" mass="44907">MSFFGKLFGRKAAALTYDQVADLIDGTGGSRFAGATVTAKTALQVSTVLACVKVIADGCATPKLHVYREDSAGRRQKAANIPEYRLLARRPNEWQTSLEWRRQMTIHAALTGTGLSIKVRGDNRRVRELIPVQPGSWTVTRTSRYELLYRCWDEFGLIGEFSPDDVFLLNGIQWDWTQSLNAIALARSAIGLAMVTEQSQAAMHENGLRPSGTYSVEGSLNDEQHGRLTKWIKAQAGARNAGTPMVLDRAAKWMSTAISGVDAQHVETRRLQIEEICRIYGVFPIMVGHSDKSATFASSEAFFAAHVKHTLAPWHEAWTQRIDEMLLDGSGPLFAEFDTRYMTEGSMVARSQWARTMAEMGIYTRNEIRDEEGKDPLPGLDEPLTPMNMTSGQQKGKTDETAADA</sequence>
<dbReference type="InterPro" id="IPR006427">
    <property type="entry name" value="Portal_HK97"/>
</dbReference>
<feature type="compositionally biased region" description="Basic and acidic residues" evidence="1">
    <location>
        <begin position="396"/>
        <end position="405"/>
    </location>
</feature>
<keyword evidence="3" id="KW-1185">Reference proteome</keyword>
<comment type="caution">
    <text evidence="2">The sequence shown here is derived from an EMBL/GenBank/DDBJ whole genome shotgun (WGS) entry which is preliminary data.</text>
</comment>
<dbReference type="InterPro" id="IPR006944">
    <property type="entry name" value="Phage/GTA_portal"/>
</dbReference>
<feature type="region of interest" description="Disordered" evidence="1">
    <location>
        <begin position="366"/>
        <end position="405"/>
    </location>
</feature>
<dbReference type="NCBIfam" id="TIGR01537">
    <property type="entry name" value="portal_HK97"/>
    <property type="match status" value="1"/>
</dbReference>
<protein>
    <submittedName>
        <fullName evidence="2">Phage portal protein</fullName>
    </submittedName>
</protein>
<evidence type="ECO:0000256" key="1">
    <source>
        <dbReference type="SAM" id="MobiDB-lite"/>
    </source>
</evidence>
<organism evidence="2 3">
    <name type="scientific">Janthinobacterium fluminis</name>
    <dbReference type="NCBI Taxonomy" id="2987524"/>
    <lineage>
        <taxon>Bacteria</taxon>
        <taxon>Pseudomonadati</taxon>
        <taxon>Pseudomonadota</taxon>
        <taxon>Betaproteobacteria</taxon>
        <taxon>Burkholderiales</taxon>
        <taxon>Oxalobacteraceae</taxon>
        <taxon>Janthinobacterium</taxon>
    </lineage>
</organism>
<proteinExistence type="predicted"/>
<dbReference type="Pfam" id="PF04860">
    <property type="entry name" value="Phage_portal"/>
    <property type="match status" value="1"/>
</dbReference>
<dbReference type="RefSeq" id="WP_273668878.1">
    <property type="nucleotide sequence ID" value="NZ_JAQQXR010000001.1"/>
</dbReference>
<dbReference type="Proteomes" id="UP001221208">
    <property type="component" value="Unassembled WGS sequence"/>
</dbReference>
<reference evidence="2 3" key="1">
    <citation type="submission" date="2022-10" db="EMBL/GenBank/DDBJ databases">
        <title>Janthinobacterium sp. hw3 Genome sequencing.</title>
        <authorList>
            <person name="Park S."/>
        </authorList>
    </citation>
    <scope>NUCLEOTIDE SEQUENCE [LARGE SCALE GENOMIC DNA]</scope>
    <source>
        <strain evidence="3">hw3</strain>
    </source>
</reference>
<evidence type="ECO:0000313" key="2">
    <source>
        <dbReference type="EMBL" id="MDC8756252.1"/>
    </source>
</evidence>
<feature type="compositionally biased region" description="Basic and acidic residues" evidence="1">
    <location>
        <begin position="366"/>
        <end position="375"/>
    </location>
</feature>
<evidence type="ECO:0000313" key="3">
    <source>
        <dbReference type="Proteomes" id="UP001221208"/>
    </source>
</evidence>
<gene>
    <name evidence="2" type="ORF">OIK44_01455</name>
</gene>
<name>A0ABT5JXJ3_9BURK</name>
<dbReference type="EMBL" id="JAQQXR010000001">
    <property type="protein sequence ID" value="MDC8756252.1"/>
    <property type="molecule type" value="Genomic_DNA"/>
</dbReference>